<name>A0AAE3KWK2_9BACT</name>
<keyword evidence="3" id="KW-1185">Reference proteome</keyword>
<protein>
    <submittedName>
        <fullName evidence="2">Dabb family protein</fullName>
    </submittedName>
</protein>
<sequence>MGNLKTGFVHTVFFWLKEKENEAHRKQLHEGLIELAKIAEIGDAYIGQAAPTNREVIDNTYDFSITFVFDTAANQDIYQDHPDHHAFIAKCSMLWDKVKVYDAC</sequence>
<dbReference type="AlphaFoldDB" id="A0AAE3KWK2"/>
<dbReference type="PROSITE" id="PS51502">
    <property type="entry name" value="S_R_A_B_BARREL"/>
    <property type="match status" value="1"/>
</dbReference>
<dbReference type="SUPFAM" id="SSF54909">
    <property type="entry name" value="Dimeric alpha+beta barrel"/>
    <property type="match status" value="1"/>
</dbReference>
<dbReference type="InterPro" id="IPR013097">
    <property type="entry name" value="Dabb"/>
</dbReference>
<dbReference type="SMART" id="SM00886">
    <property type="entry name" value="Dabb"/>
    <property type="match status" value="1"/>
</dbReference>
<dbReference type="RefSeq" id="WP_255039562.1">
    <property type="nucleotide sequence ID" value="NZ_RJUF01000193.1"/>
</dbReference>
<organism evidence="2 3">
    <name type="scientific">Lacihabitans soyangensis</name>
    <dbReference type="NCBI Taxonomy" id="869394"/>
    <lineage>
        <taxon>Bacteria</taxon>
        <taxon>Pseudomonadati</taxon>
        <taxon>Bacteroidota</taxon>
        <taxon>Cytophagia</taxon>
        <taxon>Cytophagales</taxon>
        <taxon>Leadbetterellaceae</taxon>
        <taxon>Lacihabitans</taxon>
    </lineage>
</organism>
<evidence type="ECO:0000313" key="2">
    <source>
        <dbReference type="EMBL" id="MCP9765861.1"/>
    </source>
</evidence>
<comment type="caution">
    <text evidence="2">The sequence shown here is derived from an EMBL/GenBank/DDBJ whole genome shotgun (WGS) entry which is preliminary data.</text>
</comment>
<dbReference type="Pfam" id="PF07876">
    <property type="entry name" value="Dabb"/>
    <property type="match status" value="1"/>
</dbReference>
<dbReference type="InterPro" id="IPR011008">
    <property type="entry name" value="Dimeric_a/b-barrel"/>
</dbReference>
<gene>
    <name evidence="2" type="ORF">EGI31_23240</name>
</gene>
<dbReference type="EMBL" id="RJUF01000193">
    <property type="protein sequence ID" value="MCP9765861.1"/>
    <property type="molecule type" value="Genomic_DNA"/>
</dbReference>
<proteinExistence type="predicted"/>
<accession>A0AAE3KWK2</accession>
<evidence type="ECO:0000313" key="3">
    <source>
        <dbReference type="Proteomes" id="UP001204144"/>
    </source>
</evidence>
<reference evidence="2 3" key="1">
    <citation type="submission" date="2018-11" db="EMBL/GenBank/DDBJ databases">
        <title>Novel bacteria species description.</title>
        <authorList>
            <person name="Han J.-H."/>
        </authorList>
    </citation>
    <scope>NUCLEOTIDE SEQUENCE [LARGE SCALE GENOMIC DNA]</scope>
    <source>
        <strain evidence="2 3">KCTC23259</strain>
    </source>
</reference>
<dbReference type="Gene3D" id="3.30.70.100">
    <property type="match status" value="1"/>
</dbReference>
<feature type="domain" description="Stress-response A/B barrel" evidence="1">
    <location>
        <begin position="8"/>
        <end position="103"/>
    </location>
</feature>
<evidence type="ECO:0000259" key="1">
    <source>
        <dbReference type="PROSITE" id="PS51502"/>
    </source>
</evidence>
<dbReference type="Proteomes" id="UP001204144">
    <property type="component" value="Unassembled WGS sequence"/>
</dbReference>